<evidence type="ECO:0000313" key="5">
    <source>
        <dbReference type="Proteomes" id="UP000006565"/>
    </source>
</evidence>
<dbReference type="HOGENOM" id="CLU_069356_12_9_2"/>
<dbReference type="PRINTS" id="PR00455">
    <property type="entry name" value="HTHTETR"/>
</dbReference>
<protein>
    <submittedName>
        <fullName evidence="4">Transcriptional regulator, TetR family</fullName>
    </submittedName>
</protein>
<dbReference type="eggNOG" id="arCOG02645">
    <property type="taxonomic scope" value="Archaea"/>
</dbReference>
<evidence type="ECO:0000259" key="3">
    <source>
        <dbReference type="PROSITE" id="PS50977"/>
    </source>
</evidence>
<dbReference type="Pfam" id="PF00440">
    <property type="entry name" value="TetR_N"/>
    <property type="match status" value="1"/>
</dbReference>
<dbReference type="Gene3D" id="1.10.357.10">
    <property type="entry name" value="Tetracycline Repressor, domain 2"/>
    <property type="match status" value="1"/>
</dbReference>
<dbReference type="SUPFAM" id="SSF48498">
    <property type="entry name" value="Tetracyclin repressor-like, C-terminal domain"/>
    <property type="match status" value="1"/>
</dbReference>
<dbReference type="Proteomes" id="UP000006565">
    <property type="component" value="Chromosome"/>
</dbReference>
<keyword evidence="5" id="KW-1185">Reference proteome</keyword>
<dbReference type="PANTHER" id="PTHR30055">
    <property type="entry name" value="HTH-TYPE TRANSCRIPTIONAL REGULATOR RUTR"/>
    <property type="match status" value="1"/>
</dbReference>
<dbReference type="PROSITE" id="PS50977">
    <property type="entry name" value="HTH_TETR_2"/>
    <property type="match status" value="1"/>
</dbReference>
<dbReference type="STRING" id="679926.Mpet_1115"/>
<dbReference type="GeneID" id="9743580"/>
<dbReference type="SUPFAM" id="SSF46689">
    <property type="entry name" value="Homeodomain-like"/>
    <property type="match status" value="1"/>
</dbReference>
<proteinExistence type="predicted"/>
<dbReference type="InterPro" id="IPR001647">
    <property type="entry name" value="HTH_TetR"/>
</dbReference>
<reference evidence="4 5" key="1">
    <citation type="journal article" date="2010" name="Stand. Genomic Sci.">
        <title>Complete genome sequence of Methanoplanus petrolearius type strain (SEBR 4847).</title>
        <authorList>
            <person name="Brambilla E."/>
            <person name="Djao O.D."/>
            <person name="Daligault H."/>
            <person name="Lapidus A."/>
            <person name="Lucas S."/>
            <person name="Hammon N."/>
            <person name="Nolan M."/>
            <person name="Tice H."/>
            <person name="Cheng J.F."/>
            <person name="Han C."/>
            <person name="Tapia R."/>
            <person name="Goodwin L."/>
            <person name="Pitluck S."/>
            <person name="Liolios K."/>
            <person name="Ivanova N."/>
            <person name="Mavromatis K."/>
            <person name="Mikhailova N."/>
            <person name="Pati A."/>
            <person name="Chen A."/>
            <person name="Palaniappan K."/>
            <person name="Land M."/>
            <person name="Hauser L."/>
            <person name="Chang Y.J."/>
            <person name="Jeffries C.D."/>
            <person name="Rohde M."/>
            <person name="Spring S."/>
            <person name="Sikorski J."/>
            <person name="Goker M."/>
            <person name="Woyke T."/>
            <person name="Bristow J."/>
            <person name="Eisen J.A."/>
            <person name="Markowitz V."/>
            <person name="Hugenholtz P."/>
            <person name="Kyrpides N.C."/>
            <person name="Klenk H.P."/>
        </authorList>
    </citation>
    <scope>NUCLEOTIDE SEQUENCE [LARGE SCALE GENOMIC DNA]</scope>
    <source>
        <strain evidence="5">DSM 11571 / OCM 486 / SEBR 4847</strain>
    </source>
</reference>
<accession>E1RCY1</accession>
<dbReference type="InterPro" id="IPR050109">
    <property type="entry name" value="HTH-type_TetR-like_transc_reg"/>
</dbReference>
<dbReference type="OrthoDB" id="135877at2157"/>
<dbReference type="InterPro" id="IPR036271">
    <property type="entry name" value="Tet_transcr_reg_TetR-rel_C_sf"/>
</dbReference>
<evidence type="ECO:0000313" key="4">
    <source>
        <dbReference type="EMBL" id="ADN35881.1"/>
    </source>
</evidence>
<organism evidence="4 5">
    <name type="scientific">Methanolacinia petrolearia (strain DSM 11571 / OCM 486 / SEBR 4847)</name>
    <name type="common">Methanoplanus petrolearius</name>
    <dbReference type="NCBI Taxonomy" id="679926"/>
    <lineage>
        <taxon>Archaea</taxon>
        <taxon>Methanobacteriati</taxon>
        <taxon>Methanobacteriota</taxon>
        <taxon>Stenosarchaea group</taxon>
        <taxon>Methanomicrobia</taxon>
        <taxon>Methanomicrobiales</taxon>
        <taxon>Methanomicrobiaceae</taxon>
        <taxon>Methanolacinia</taxon>
    </lineage>
</organism>
<name>E1RCY1_METP4</name>
<dbReference type="KEGG" id="mpi:Mpet_1115"/>
<evidence type="ECO:0000256" key="2">
    <source>
        <dbReference type="PROSITE-ProRule" id="PRU00335"/>
    </source>
</evidence>
<dbReference type="GO" id="GO:0003677">
    <property type="term" value="F:DNA binding"/>
    <property type="evidence" value="ECO:0007669"/>
    <property type="project" value="UniProtKB-UniRule"/>
</dbReference>
<dbReference type="EMBL" id="CP002117">
    <property type="protein sequence ID" value="ADN35881.1"/>
    <property type="molecule type" value="Genomic_DNA"/>
</dbReference>
<keyword evidence="1 2" id="KW-0238">DNA-binding</keyword>
<sequence precursor="true">MNRELSKPDNRQKILDAALHLFTTRGFHATPTSAICKKADVASGTLFHYFPDKTTLIGELYLSIKSEMSKVFSEADIKDLPLKERTEKILWAYLEWGIENPEKEQFVMQFCNSPNIAEEVRKEAHSQFTWTDEIIVQGIKLGIFVDVPLEIFQVYLYRSAAGLLELIRENNTDLPLEELFNYYIHVFWNGVLK</sequence>
<feature type="DNA-binding region" description="H-T-H motif" evidence="2">
    <location>
        <begin position="31"/>
        <end position="50"/>
    </location>
</feature>
<dbReference type="PANTHER" id="PTHR30055:SF222">
    <property type="entry name" value="REGULATORY PROTEIN"/>
    <property type="match status" value="1"/>
</dbReference>
<gene>
    <name evidence="4" type="ordered locus">Mpet_1115</name>
</gene>
<dbReference type="InterPro" id="IPR009057">
    <property type="entry name" value="Homeodomain-like_sf"/>
</dbReference>
<evidence type="ECO:0000256" key="1">
    <source>
        <dbReference type="ARBA" id="ARBA00023125"/>
    </source>
</evidence>
<feature type="domain" description="HTH tetR-type" evidence="3">
    <location>
        <begin position="8"/>
        <end position="68"/>
    </location>
</feature>
<dbReference type="AlphaFoldDB" id="E1RCY1"/>
<dbReference type="RefSeq" id="WP_013329059.1">
    <property type="nucleotide sequence ID" value="NC_014507.1"/>
</dbReference>